<protein>
    <submittedName>
        <fullName evidence="2">Preprotein translocase subunit SecG</fullName>
    </submittedName>
</protein>
<accession>A0A7W8QP63</accession>
<organism evidence="2 3">
    <name type="scientific">Nocardiopsis composta</name>
    <dbReference type="NCBI Taxonomy" id="157465"/>
    <lineage>
        <taxon>Bacteria</taxon>
        <taxon>Bacillati</taxon>
        <taxon>Actinomycetota</taxon>
        <taxon>Actinomycetes</taxon>
        <taxon>Streptosporangiales</taxon>
        <taxon>Nocardiopsidaceae</taxon>
        <taxon>Nocardiopsis</taxon>
    </lineage>
</organism>
<gene>
    <name evidence="2" type="ORF">HDA36_004099</name>
</gene>
<comment type="caution">
    <text evidence="2">The sequence shown here is derived from an EMBL/GenBank/DDBJ whole genome shotgun (WGS) entry which is preliminary data.</text>
</comment>
<keyword evidence="1" id="KW-0812">Transmembrane</keyword>
<evidence type="ECO:0000256" key="1">
    <source>
        <dbReference type="SAM" id="Phobius"/>
    </source>
</evidence>
<dbReference type="AlphaFoldDB" id="A0A7W8QP63"/>
<name>A0A7W8QP63_9ACTN</name>
<reference evidence="2 3" key="1">
    <citation type="submission" date="2020-08" db="EMBL/GenBank/DDBJ databases">
        <title>Sequencing the genomes of 1000 actinobacteria strains.</title>
        <authorList>
            <person name="Klenk H.-P."/>
        </authorList>
    </citation>
    <scope>NUCLEOTIDE SEQUENCE [LARGE SCALE GENOMIC DNA]</scope>
    <source>
        <strain evidence="2 3">DSM 44551</strain>
    </source>
</reference>
<proteinExistence type="predicted"/>
<feature type="transmembrane region" description="Helical" evidence="1">
    <location>
        <begin position="21"/>
        <end position="42"/>
    </location>
</feature>
<sequence>MSSPNSARNRTAASLLTDIRMIIALLFVIYGLVLAVLGAAPSAEDLEKSGGFNVNLWSGLGMLAFAAAFAGWAWLRPVAPADPAEQEPGAAE</sequence>
<evidence type="ECO:0000313" key="2">
    <source>
        <dbReference type="EMBL" id="MBB5434015.1"/>
    </source>
</evidence>
<feature type="transmembrane region" description="Helical" evidence="1">
    <location>
        <begin position="54"/>
        <end position="75"/>
    </location>
</feature>
<keyword evidence="3" id="KW-1185">Reference proteome</keyword>
<dbReference type="Proteomes" id="UP000572635">
    <property type="component" value="Unassembled WGS sequence"/>
</dbReference>
<keyword evidence="1" id="KW-1133">Transmembrane helix</keyword>
<keyword evidence="1" id="KW-0472">Membrane</keyword>
<evidence type="ECO:0000313" key="3">
    <source>
        <dbReference type="Proteomes" id="UP000572635"/>
    </source>
</evidence>
<dbReference type="RefSeq" id="WP_184394277.1">
    <property type="nucleotide sequence ID" value="NZ_BAAAJD010000124.1"/>
</dbReference>
<dbReference type="EMBL" id="JACHDB010000001">
    <property type="protein sequence ID" value="MBB5434015.1"/>
    <property type="molecule type" value="Genomic_DNA"/>
</dbReference>